<dbReference type="GO" id="GO:0003676">
    <property type="term" value="F:nucleic acid binding"/>
    <property type="evidence" value="ECO:0007669"/>
    <property type="project" value="InterPro"/>
</dbReference>
<dbReference type="AlphaFoldDB" id="A0AAE2C570"/>
<gene>
    <name evidence="1" type="ORF">Sango_0016100</name>
</gene>
<protein>
    <submittedName>
        <fullName evidence="1">Retrovirus-related Pol polyprotein from transposon TNT 1-94</fullName>
    </submittedName>
</protein>
<dbReference type="InterPro" id="IPR039537">
    <property type="entry name" value="Retrotran_Ty1/copia-like"/>
</dbReference>
<comment type="caution">
    <text evidence="1">The sequence shown here is derived from an EMBL/GenBank/DDBJ whole genome shotgun (WGS) entry which is preliminary data.</text>
</comment>
<dbReference type="CDD" id="cd09272">
    <property type="entry name" value="RNase_HI_RT_Ty1"/>
    <property type="match status" value="1"/>
</dbReference>
<dbReference type="PANTHER" id="PTHR42648">
    <property type="entry name" value="TRANSPOSASE, PUTATIVE-RELATED"/>
    <property type="match status" value="1"/>
</dbReference>
<evidence type="ECO:0000313" key="1">
    <source>
        <dbReference type="EMBL" id="KAK4409431.1"/>
    </source>
</evidence>
<evidence type="ECO:0000313" key="2">
    <source>
        <dbReference type="Proteomes" id="UP001289374"/>
    </source>
</evidence>
<dbReference type="PANTHER" id="PTHR42648:SF27">
    <property type="entry name" value="RNA-DIRECTED DNA POLYMERASE"/>
    <property type="match status" value="1"/>
</dbReference>
<organism evidence="1 2">
    <name type="scientific">Sesamum angolense</name>
    <dbReference type="NCBI Taxonomy" id="2727404"/>
    <lineage>
        <taxon>Eukaryota</taxon>
        <taxon>Viridiplantae</taxon>
        <taxon>Streptophyta</taxon>
        <taxon>Embryophyta</taxon>
        <taxon>Tracheophyta</taxon>
        <taxon>Spermatophyta</taxon>
        <taxon>Magnoliopsida</taxon>
        <taxon>eudicotyledons</taxon>
        <taxon>Gunneridae</taxon>
        <taxon>Pentapetalae</taxon>
        <taxon>asterids</taxon>
        <taxon>lamiids</taxon>
        <taxon>Lamiales</taxon>
        <taxon>Pedaliaceae</taxon>
        <taxon>Sesamum</taxon>
    </lineage>
</organism>
<sequence>MTKKPFVGQSTLANSLLGLIHTDVYGSLNTQARGRYSYFITFIDDHSWYGYVYLMKYKFEALGRFKEYRLEVKNQTGQKIKAIQFNGGREYLNSEFVDYQNENGIRSQWTLLGTLQLNDGNVLETVAKLLNIAPSKMIPQIQYEIWHGKLASYKYLKVTTVISTTESEYVAASQAANEAVWMKNYIQELGVMPSIAEPVVIFSDNNGAIAQSKEPRSHHRSKHILRCYHFMKEMVSRGDIQMDRISSVENIPDPLTKLVSHIAHPQHLDKIGLRLISREWFPASMQ</sequence>
<proteinExistence type="predicted"/>
<dbReference type="Proteomes" id="UP001289374">
    <property type="component" value="Unassembled WGS sequence"/>
</dbReference>
<dbReference type="SUPFAM" id="SSF53098">
    <property type="entry name" value="Ribonuclease H-like"/>
    <property type="match status" value="1"/>
</dbReference>
<reference evidence="1" key="1">
    <citation type="submission" date="2020-06" db="EMBL/GenBank/DDBJ databases">
        <authorList>
            <person name="Li T."/>
            <person name="Hu X."/>
            <person name="Zhang T."/>
            <person name="Song X."/>
            <person name="Zhang H."/>
            <person name="Dai N."/>
            <person name="Sheng W."/>
            <person name="Hou X."/>
            <person name="Wei L."/>
        </authorList>
    </citation>
    <scope>NUCLEOTIDE SEQUENCE</scope>
    <source>
        <strain evidence="1">K16</strain>
        <tissue evidence="1">Leaf</tissue>
    </source>
</reference>
<keyword evidence="2" id="KW-1185">Reference proteome</keyword>
<accession>A0AAE2C570</accession>
<dbReference type="InterPro" id="IPR012337">
    <property type="entry name" value="RNaseH-like_sf"/>
</dbReference>
<dbReference type="EMBL" id="JACGWL010000001">
    <property type="protein sequence ID" value="KAK4409431.1"/>
    <property type="molecule type" value="Genomic_DNA"/>
</dbReference>
<dbReference type="InterPro" id="IPR036397">
    <property type="entry name" value="RNaseH_sf"/>
</dbReference>
<name>A0AAE2C570_9LAMI</name>
<dbReference type="Gene3D" id="3.30.420.10">
    <property type="entry name" value="Ribonuclease H-like superfamily/Ribonuclease H"/>
    <property type="match status" value="1"/>
</dbReference>
<reference evidence="1" key="2">
    <citation type="journal article" date="2024" name="Plant">
        <title>Genomic evolution and insights into agronomic trait innovations of Sesamum species.</title>
        <authorList>
            <person name="Miao H."/>
            <person name="Wang L."/>
            <person name="Qu L."/>
            <person name="Liu H."/>
            <person name="Sun Y."/>
            <person name="Le M."/>
            <person name="Wang Q."/>
            <person name="Wei S."/>
            <person name="Zheng Y."/>
            <person name="Lin W."/>
            <person name="Duan Y."/>
            <person name="Cao H."/>
            <person name="Xiong S."/>
            <person name="Wang X."/>
            <person name="Wei L."/>
            <person name="Li C."/>
            <person name="Ma Q."/>
            <person name="Ju M."/>
            <person name="Zhao R."/>
            <person name="Li G."/>
            <person name="Mu C."/>
            <person name="Tian Q."/>
            <person name="Mei H."/>
            <person name="Zhang T."/>
            <person name="Gao T."/>
            <person name="Zhang H."/>
        </authorList>
    </citation>
    <scope>NUCLEOTIDE SEQUENCE</scope>
    <source>
        <strain evidence="1">K16</strain>
    </source>
</reference>